<comment type="caution">
    <text evidence="2">The sequence shown here is derived from an EMBL/GenBank/DDBJ whole genome shotgun (WGS) entry which is preliminary data.</text>
</comment>
<feature type="signal peptide" evidence="1">
    <location>
        <begin position="1"/>
        <end position="22"/>
    </location>
</feature>
<protein>
    <submittedName>
        <fullName evidence="2">Uncharacterized protein</fullName>
    </submittedName>
</protein>
<dbReference type="EMBL" id="WBVY01000007">
    <property type="protein sequence ID" value="KAB2655141.1"/>
    <property type="molecule type" value="Genomic_DNA"/>
</dbReference>
<dbReference type="AlphaFoldDB" id="A0A7V7VQU8"/>
<name>A0A7V7VQU8_9HYPH</name>
<organism evidence="2 3">
    <name type="scientific">Brucella tritici</name>
    <dbReference type="NCBI Taxonomy" id="94626"/>
    <lineage>
        <taxon>Bacteria</taxon>
        <taxon>Pseudomonadati</taxon>
        <taxon>Pseudomonadota</taxon>
        <taxon>Alphaproteobacteria</taxon>
        <taxon>Hyphomicrobiales</taxon>
        <taxon>Brucellaceae</taxon>
        <taxon>Brucella/Ochrobactrum group</taxon>
        <taxon>Brucella</taxon>
    </lineage>
</organism>
<dbReference type="RefSeq" id="WP_151648406.1">
    <property type="nucleotide sequence ID" value="NZ_WBVY01000007.1"/>
</dbReference>
<keyword evidence="1" id="KW-0732">Signal</keyword>
<dbReference type="Proteomes" id="UP000460650">
    <property type="component" value="Unassembled WGS sequence"/>
</dbReference>
<accession>A0A7V7VQU8</accession>
<sequence length="271" mass="29620">MKGFVKAALFVAATSAANAAYAIDIGKINGHEITLTEQDYEKILKVDGREMHRNAIILFEELTTVSDVPIIIGSSSGGGNACDGSPFVLSVPIDGKARLDGPIDSCASVSHDIKNDKVIFSTPNLPGKGQDKWEWTAETGVKSIGTTEFKASDSSGWNALREQAISYPWDVFSNIEISGQIKQLLGSDFEKYQEILTGVGSGEYLNGDYSGQSCTPHSCTFEEAIIYLSYSDKKVYAAYKLDGQKIKVFPVVKEWPEKAKAVLRNWSSKWK</sequence>
<proteinExistence type="predicted"/>
<gene>
    <name evidence="2" type="ORF">F9K94_21555</name>
</gene>
<evidence type="ECO:0000256" key="1">
    <source>
        <dbReference type="SAM" id="SignalP"/>
    </source>
</evidence>
<reference evidence="2 3" key="1">
    <citation type="submission" date="2019-09" db="EMBL/GenBank/DDBJ databases">
        <title>Taxonomic organization of the family Brucellaceae based on a phylogenomic approach.</title>
        <authorList>
            <person name="Leclercq S."/>
            <person name="Cloeckaert A."/>
            <person name="Zygmunt M.S."/>
        </authorList>
    </citation>
    <scope>NUCLEOTIDE SEQUENCE [LARGE SCALE GENOMIC DNA]</scope>
    <source>
        <strain evidence="2 3">TA93</strain>
    </source>
</reference>
<evidence type="ECO:0000313" key="3">
    <source>
        <dbReference type="Proteomes" id="UP000460650"/>
    </source>
</evidence>
<evidence type="ECO:0000313" key="2">
    <source>
        <dbReference type="EMBL" id="KAB2655141.1"/>
    </source>
</evidence>
<feature type="chain" id="PRO_5030633216" evidence="1">
    <location>
        <begin position="23"/>
        <end position="271"/>
    </location>
</feature>